<keyword evidence="1" id="KW-0175">Coiled coil</keyword>
<dbReference type="RefSeq" id="WP_243538654.1">
    <property type="nucleotide sequence ID" value="NZ_CP093442.1"/>
</dbReference>
<evidence type="ECO:0000313" key="3">
    <source>
        <dbReference type="EMBL" id="UOF02036.1"/>
    </source>
</evidence>
<sequence>MMKKIILMLAVAAFGTLSAPAFAEEETINCIEAELQIGKLKDSLRMMKVQYDYTPDAMKAQMREIMADLQKSIDDLQAQVDEKCSTYPDDN</sequence>
<reference evidence="3" key="1">
    <citation type="submission" date="2022-03" db="EMBL/GenBank/DDBJ databases">
        <title>Genome Identification and Characterization of new species Bdellovibrio reynosense LBG001 sp. nov. from a Mexico soil sample.</title>
        <authorList>
            <person name="Camilli A."/>
            <person name="Ajao Y."/>
            <person name="Guo X."/>
        </authorList>
    </citation>
    <scope>NUCLEOTIDE SEQUENCE</scope>
    <source>
        <strain evidence="3">LBG001</strain>
    </source>
</reference>
<feature type="signal peptide" evidence="2">
    <location>
        <begin position="1"/>
        <end position="23"/>
    </location>
</feature>
<feature type="coiled-coil region" evidence="1">
    <location>
        <begin position="59"/>
        <end position="86"/>
    </location>
</feature>
<evidence type="ECO:0000256" key="2">
    <source>
        <dbReference type="SAM" id="SignalP"/>
    </source>
</evidence>
<proteinExistence type="predicted"/>
<organism evidence="3 4">
    <name type="scientific">Bdellovibrio reynosensis</name>
    <dbReference type="NCBI Taxonomy" id="2835041"/>
    <lineage>
        <taxon>Bacteria</taxon>
        <taxon>Pseudomonadati</taxon>
        <taxon>Bdellovibrionota</taxon>
        <taxon>Bdellovibrionia</taxon>
        <taxon>Bdellovibrionales</taxon>
        <taxon>Pseudobdellovibrionaceae</taxon>
        <taxon>Bdellovibrio</taxon>
    </lineage>
</organism>
<evidence type="ECO:0000256" key="1">
    <source>
        <dbReference type="SAM" id="Coils"/>
    </source>
</evidence>
<gene>
    <name evidence="3" type="ORF">MNR06_03590</name>
</gene>
<keyword evidence="4" id="KW-1185">Reference proteome</keyword>
<feature type="chain" id="PRO_5045464561" evidence="2">
    <location>
        <begin position="24"/>
        <end position="91"/>
    </location>
</feature>
<dbReference type="Proteomes" id="UP000830116">
    <property type="component" value="Chromosome"/>
</dbReference>
<protein>
    <submittedName>
        <fullName evidence="3">Uncharacterized protein</fullName>
    </submittedName>
</protein>
<dbReference type="EMBL" id="CP093442">
    <property type="protein sequence ID" value="UOF02036.1"/>
    <property type="molecule type" value="Genomic_DNA"/>
</dbReference>
<name>A0ABY4CE57_9BACT</name>
<keyword evidence="2" id="KW-0732">Signal</keyword>
<accession>A0ABY4CE57</accession>
<evidence type="ECO:0000313" key="4">
    <source>
        <dbReference type="Proteomes" id="UP000830116"/>
    </source>
</evidence>